<name>A0A7M1XK00_9SPIR</name>
<evidence type="ECO:0000313" key="3">
    <source>
        <dbReference type="Proteomes" id="UP000593591"/>
    </source>
</evidence>
<dbReference type="GO" id="GO:0035438">
    <property type="term" value="F:cyclic-di-GMP binding"/>
    <property type="evidence" value="ECO:0007669"/>
    <property type="project" value="InterPro"/>
</dbReference>
<evidence type="ECO:0000259" key="1">
    <source>
        <dbReference type="Pfam" id="PF07238"/>
    </source>
</evidence>
<dbReference type="Proteomes" id="UP000593591">
    <property type="component" value="Chromosome"/>
</dbReference>
<protein>
    <submittedName>
        <fullName evidence="2">PilZ domain-containing protein</fullName>
    </submittedName>
</protein>
<dbReference type="KEGG" id="trc:DYE49_06095"/>
<dbReference type="AlphaFoldDB" id="A0A7M1XK00"/>
<feature type="domain" description="PilZ" evidence="1">
    <location>
        <begin position="208"/>
        <end position="319"/>
    </location>
</feature>
<organism evidence="2 3">
    <name type="scientific">Treponema rectale</name>
    <dbReference type="NCBI Taxonomy" id="744512"/>
    <lineage>
        <taxon>Bacteria</taxon>
        <taxon>Pseudomonadati</taxon>
        <taxon>Spirochaetota</taxon>
        <taxon>Spirochaetia</taxon>
        <taxon>Spirochaetales</taxon>
        <taxon>Treponemataceae</taxon>
        <taxon>Treponema</taxon>
    </lineage>
</organism>
<reference evidence="2 3" key="1">
    <citation type="submission" date="2018-08" db="EMBL/GenBank/DDBJ databases">
        <title>The first complete genome of Treponema rectale (CHPAT), a commensal spirochete of the bovine rectum.</title>
        <authorList>
            <person name="Staton G.J."/>
            <person name="Clegg S.R."/>
            <person name="Carter S.D."/>
            <person name="Radford A.D."/>
            <person name="Darby A."/>
            <person name="Hall N."/>
            <person name="Birtles R.J."/>
            <person name="Evans N.J."/>
        </authorList>
    </citation>
    <scope>NUCLEOTIDE SEQUENCE [LARGE SCALE GENOMIC DNA]</scope>
    <source>
        <strain evidence="2 3">CHPA</strain>
    </source>
</reference>
<proteinExistence type="predicted"/>
<dbReference type="EMBL" id="CP031517">
    <property type="protein sequence ID" value="QOS40046.1"/>
    <property type="molecule type" value="Genomic_DNA"/>
</dbReference>
<accession>A0A7M1XK00</accession>
<gene>
    <name evidence="2" type="ORF">DYE49_06095</name>
</gene>
<dbReference type="Pfam" id="PF07238">
    <property type="entry name" value="PilZ"/>
    <property type="match status" value="1"/>
</dbReference>
<evidence type="ECO:0000313" key="2">
    <source>
        <dbReference type="EMBL" id="QOS40046.1"/>
    </source>
</evidence>
<sequence>MLLTLVLIKLSSIFKKKTAFFSLGKDYGFTFTEMVTLWKLAERCAHTAPEILFDSLPELDRCIKLYIDTAKKDGRYESFTTQKFLEKLYSFRSKVSVEYDRKQGIRSSRQISRGQKLRILVPGSGIFSSRVVDVSRELVVSLPVQAGTSVKMTSSMKRAWWEGKKIAVYFWRKNDAAYVFDSTVFGSSSKNGESCLFLQHSDSLERTQKRQAIRSSCELPASMYFTGPSAPYEPAGDGEEGYRCLIEDISEKGAMIRVGGKCRGNSFLKLQFDMDGNFILMQGSVKSVEYNKYMNQSRIHFECSRISSDMKKMILAYVYRLDVMNEEQKEIMTFINEDEKEEEKKASDT</sequence>
<dbReference type="InterPro" id="IPR009875">
    <property type="entry name" value="PilZ_domain"/>
</dbReference>